<name>A0A1E5KXB8_9ENTE</name>
<keyword evidence="6" id="KW-0812">Transmembrane</keyword>
<evidence type="ECO:0000256" key="7">
    <source>
        <dbReference type="SAM" id="SignalP"/>
    </source>
</evidence>
<evidence type="ECO:0000313" key="10">
    <source>
        <dbReference type="Proteomes" id="UP000095256"/>
    </source>
</evidence>
<keyword evidence="3 7" id="KW-0732">Signal</keyword>
<feature type="region of interest" description="Disordered" evidence="5">
    <location>
        <begin position="42"/>
        <end position="64"/>
    </location>
</feature>
<organism evidence="9 10">
    <name type="scientific">Enterococcus rivorum</name>
    <dbReference type="NCBI Taxonomy" id="762845"/>
    <lineage>
        <taxon>Bacteria</taxon>
        <taxon>Bacillati</taxon>
        <taxon>Bacillota</taxon>
        <taxon>Bacilli</taxon>
        <taxon>Lactobacillales</taxon>
        <taxon>Enterococcaceae</taxon>
        <taxon>Enterococcus</taxon>
    </lineage>
</organism>
<keyword evidence="10" id="KW-1185">Reference proteome</keyword>
<dbReference type="EMBL" id="MIEK01000023">
    <property type="protein sequence ID" value="OEH82309.1"/>
    <property type="molecule type" value="Genomic_DNA"/>
</dbReference>
<dbReference type="PROSITE" id="PS51257">
    <property type="entry name" value="PROKAR_LIPOPROTEIN"/>
    <property type="match status" value="1"/>
</dbReference>
<dbReference type="Proteomes" id="UP000095256">
    <property type="component" value="Unassembled WGS sequence"/>
</dbReference>
<feature type="signal peptide" evidence="7">
    <location>
        <begin position="1"/>
        <end position="28"/>
    </location>
</feature>
<keyword evidence="4" id="KW-0572">Peptidoglycan-anchor</keyword>
<comment type="caution">
    <text evidence="9">The sequence shown here is derived from an EMBL/GenBank/DDBJ whole genome shotgun (WGS) entry which is preliminary data.</text>
</comment>
<evidence type="ECO:0000256" key="3">
    <source>
        <dbReference type="ARBA" id="ARBA00022729"/>
    </source>
</evidence>
<dbReference type="OrthoDB" id="9986100at2"/>
<dbReference type="STRING" id="762845.BCR26_02430"/>
<evidence type="ECO:0000256" key="4">
    <source>
        <dbReference type="ARBA" id="ARBA00023088"/>
    </source>
</evidence>
<keyword evidence="2" id="KW-0964">Secreted</keyword>
<feature type="domain" description="Gram-positive cocci surface proteins LPxTG" evidence="8">
    <location>
        <begin position="55"/>
        <end position="93"/>
    </location>
</feature>
<evidence type="ECO:0000256" key="6">
    <source>
        <dbReference type="SAM" id="Phobius"/>
    </source>
</evidence>
<accession>A0A1E5KXB8</accession>
<proteinExistence type="predicted"/>
<keyword evidence="6" id="KW-0472">Membrane</keyword>
<protein>
    <recommendedName>
        <fullName evidence="8">Gram-positive cocci surface proteins LPxTG domain-containing protein</fullName>
    </recommendedName>
</protein>
<gene>
    <name evidence="9" type="ORF">BCR26_02430</name>
</gene>
<evidence type="ECO:0000256" key="2">
    <source>
        <dbReference type="ARBA" id="ARBA00022525"/>
    </source>
</evidence>
<evidence type="ECO:0000313" key="9">
    <source>
        <dbReference type="EMBL" id="OEH82309.1"/>
    </source>
</evidence>
<keyword evidence="6" id="KW-1133">Transmembrane helix</keyword>
<evidence type="ECO:0000259" key="8">
    <source>
        <dbReference type="Pfam" id="PF00746"/>
    </source>
</evidence>
<reference evidence="9 10" key="1">
    <citation type="submission" date="2016-09" db="EMBL/GenBank/DDBJ databases">
        <authorList>
            <person name="Capua I."/>
            <person name="De Benedictis P."/>
            <person name="Joannis T."/>
            <person name="Lombin L.H."/>
            <person name="Cattoli G."/>
        </authorList>
    </citation>
    <scope>NUCLEOTIDE SEQUENCE [LARGE SCALE GENOMIC DNA]</scope>
    <source>
        <strain evidence="9 10">LMG 25899</strain>
    </source>
</reference>
<evidence type="ECO:0000256" key="5">
    <source>
        <dbReference type="SAM" id="MobiDB-lite"/>
    </source>
</evidence>
<dbReference type="Pfam" id="PF00746">
    <property type="entry name" value="Gram_pos_anchor"/>
    <property type="match status" value="1"/>
</dbReference>
<dbReference type="InterPro" id="IPR019931">
    <property type="entry name" value="LPXTG_anchor"/>
</dbReference>
<feature type="chain" id="PRO_5009180558" description="Gram-positive cocci surface proteins LPxTG domain-containing protein" evidence="7">
    <location>
        <begin position="29"/>
        <end position="99"/>
    </location>
</feature>
<feature type="transmembrane region" description="Helical" evidence="6">
    <location>
        <begin position="70"/>
        <end position="89"/>
    </location>
</feature>
<sequence length="99" mass="11208">MKRKQLAIVYFLIIFCFFMACTPKLANAKDAKTEATVTFTTGEEEPPALLPNTKPTSKPQKLPMTGENRLKFGIIIGTLIVVISTIWILKKHRLIFNKK</sequence>
<dbReference type="NCBIfam" id="TIGR01167">
    <property type="entry name" value="LPXTG_anchor"/>
    <property type="match status" value="1"/>
</dbReference>
<keyword evidence="1" id="KW-0134">Cell wall</keyword>
<dbReference type="AlphaFoldDB" id="A0A1E5KXB8"/>
<evidence type="ECO:0000256" key="1">
    <source>
        <dbReference type="ARBA" id="ARBA00022512"/>
    </source>
</evidence>
<dbReference type="RefSeq" id="WP_069698585.1">
    <property type="nucleotide sequence ID" value="NZ_JAGGMA010000001.1"/>
</dbReference>